<sequence length="146" mass="16610">MKKLSYLMIIFMLLTTQISWAEQKVSAGHFELHYNTFPSTFLSKEIANTYQITRSKNRGIVSISVIDKSTDTAKAVEAEVTITAKNLLNQNKEIKFFKIVEANKAVYYLGSFALNDQEDINFSITATPTNSEVKLSTKFSREFFTD</sequence>
<evidence type="ECO:0000313" key="3">
    <source>
        <dbReference type="EMBL" id="TDR22452.1"/>
    </source>
</evidence>
<dbReference type="OrthoDB" id="8563353at2"/>
<dbReference type="RefSeq" id="WP_099019092.1">
    <property type="nucleotide sequence ID" value="NZ_NIHB01000002.1"/>
</dbReference>
<name>A0A4R6XRE3_9GAMM</name>
<comment type="caution">
    <text evidence="3">The sequence shown here is derived from an EMBL/GenBank/DDBJ whole genome shotgun (WGS) entry which is preliminary data.</text>
</comment>
<dbReference type="EMBL" id="SNZB01000002">
    <property type="protein sequence ID" value="TDR22452.1"/>
    <property type="molecule type" value="Genomic_DNA"/>
</dbReference>
<dbReference type="Proteomes" id="UP000295724">
    <property type="component" value="Unassembled WGS sequence"/>
</dbReference>
<feature type="chain" id="PRO_5020266582" evidence="1">
    <location>
        <begin position="22"/>
        <end position="146"/>
    </location>
</feature>
<reference evidence="3 4" key="1">
    <citation type="submission" date="2019-03" db="EMBL/GenBank/DDBJ databases">
        <title>Genomic Encyclopedia of Type Strains, Phase IV (KMG-IV): sequencing the most valuable type-strain genomes for metagenomic binning, comparative biology and taxonomic classification.</title>
        <authorList>
            <person name="Goeker M."/>
        </authorList>
    </citation>
    <scope>NUCLEOTIDE SEQUENCE [LARGE SCALE GENOMIC DNA]</scope>
    <source>
        <strain evidence="3 4">DSM 25488</strain>
    </source>
</reference>
<feature type="domain" description="DUF4426" evidence="2">
    <location>
        <begin position="26"/>
        <end position="146"/>
    </location>
</feature>
<dbReference type="InterPro" id="IPR025218">
    <property type="entry name" value="DUF4426"/>
</dbReference>
<keyword evidence="4" id="KW-1185">Reference proteome</keyword>
<dbReference type="AlphaFoldDB" id="A0A4R6XRE3"/>
<dbReference type="Pfam" id="PF14467">
    <property type="entry name" value="DUF4426"/>
    <property type="match status" value="1"/>
</dbReference>
<accession>A0A4R6XRE3</accession>
<keyword evidence="1" id="KW-0732">Signal</keyword>
<evidence type="ECO:0000259" key="2">
    <source>
        <dbReference type="Pfam" id="PF14467"/>
    </source>
</evidence>
<protein>
    <submittedName>
        <fullName evidence="3">Uncharacterized protein DUF4426</fullName>
    </submittedName>
</protein>
<proteinExistence type="predicted"/>
<gene>
    <name evidence="3" type="ORF">C8D91_0942</name>
</gene>
<evidence type="ECO:0000256" key="1">
    <source>
        <dbReference type="SAM" id="SignalP"/>
    </source>
</evidence>
<dbReference type="Gene3D" id="2.60.40.3340">
    <property type="entry name" value="Domain of unknown function DUF4426"/>
    <property type="match status" value="1"/>
</dbReference>
<organism evidence="3 4">
    <name type="scientific">Marinicella litoralis</name>
    <dbReference type="NCBI Taxonomy" id="644220"/>
    <lineage>
        <taxon>Bacteria</taxon>
        <taxon>Pseudomonadati</taxon>
        <taxon>Pseudomonadota</taxon>
        <taxon>Gammaproteobacteria</taxon>
        <taxon>Lysobacterales</taxon>
        <taxon>Marinicellaceae</taxon>
        <taxon>Marinicella</taxon>
    </lineage>
</organism>
<evidence type="ECO:0000313" key="4">
    <source>
        <dbReference type="Proteomes" id="UP000295724"/>
    </source>
</evidence>
<feature type="signal peptide" evidence="1">
    <location>
        <begin position="1"/>
        <end position="21"/>
    </location>
</feature>